<dbReference type="EMBL" id="CP046415">
    <property type="protein sequence ID" value="QGT78399.1"/>
    <property type="molecule type" value="Genomic_DNA"/>
</dbReference>
<evidence type="ECO:0000256" key="9">
    <source>
        <dbReference type="ARBA" id="ARBA00022989"/>
    </source>
</evidence>
<evidence type="ECO:0000256" key="5">
    <source>
        <dbReference type="ARBA" id="ARBA00022475"/>
    </source>
</evidence>
<dbReference type="SUPFAM" id="SSF53901">
    <property type="entry name" value="Thiolase-like"/>
    <property type="match status" value="2"/>
</dbReference>
<evidence type="ECO:0000256" key="12">
    <source>
        <dbReference type="ARBA" id="ARBA00039445"/>
    </source>
</evidence>
<feature type="domain" description="Ketosynthase family 3 (KS3)" evidence="15">
    <location>
        <begin position="7"/>
        <end position="418"/>
    </location>
</feature>
<dbReference type="PANTHER" id="PTHR11712:SF352">
    <property type="entry name" value="3-OXOACYL-[ACYL-CARRIER-PROTEIN] SYNTHASE"/>
    <property type="match status" value="1"/>
</dbReference>
<keyword evidence="5" id="KW-1003">Cell membrane</keyword>
<dbReference type="InterPro" id="IPR016039">
    <property type="entry name" value="Thiolase-like"/>
</dbReference>
<evidence type="ECO:0000256" key="1">
    <source>
        <dbReference type="ARBA" id="ARBA00004533"/>
    </source>
</evidence>
<dbReference type="Gene3D" id="3.40.47.10">
    <property type="match status" value="1"/>
</dbReference>
<evidence type="ECO:0000256" key="6">
    <source>
        <dbReference type="ARBA" id="ARBA00022519"/>
    </source>
</evidence>
<comment type="pathway">
    <text evidence="2">Lipid metabolism.</text>
</comment>
<dbReference type="GO" id="GO:0004315">
    <property type="term" value="F:3-oxoacyl-[acyl-carrier-protein] synthase activity"/>
    <property type="evidence" value="ECO:0007669"/>
    <property type="project" value="TreeGrafter"/>
</dbReference>
<dbReference type="Proteomes" id="UP000427716">
    <property type="component" value="Chromosome"/>
</dbReference>
<reference evidence="16 17" key="1">
    <citation type="submission" date="2019-11" db="EMBL/GenBank/DDBJ databases">
        <authorList>
            <person name="Zhang J."/>
            <person name="Sun C."/>
        </authorList>
    </citation>
    <scope>NUCLEOTIDE SEQUENCE [LARGE SCALE GENOMIC DNA]</scope>
    <source>
        <strain evidence="17">sp2</strain>
    </source>
</reference>
<dbReference type="InterPro" id="IPR014031">
    <property type="entry name" value="Ketoacyl_synth_C"/>
</dbReference>
<dbReference type="Pfam" id="PF00109">
    <property type="entry name" value="ketoacyl-synt"/>
    <property type="match status" value="1"/>
</dbReference>
<dbReference type="InterPro" id="IPR014030">
    <property type="entry name" value="Ketoacyl_synth_N"/>
</dbReference>
<dbReference type="InterPro" id="IPR000794">
    <property type="entry name" value="Beta-ketoacyl_synthase"/>
</dbReference>
<keyword evidence="4" id="KW-0536">Nodulation</keyword>
<name>A0A6I6CWA6_9GAMM</name>
<dbReference type="PROSITE" id="PS52004">
    <property type="entry name" value="KS3_2"/>
    <property type="match status" value="1"/>
</dbReference>
<evidence type="ECO:0000256" key="14">
    <source>
        <dbReference type="RuleBase" id="RU003694"/>
    </source>
</evidence>
<evidence type="ECO:0000256" key="8">
    <source>
        <dbReference type="ARBA" id="ARBA00022692"/>
    </source>
</evidence>
<proteinExistence type="inferred from homology"/>
<keyword evidence="8" id="KW-0812">Transmembrane</keyword>
<comment type="subcellular location">
    <subcellularLocation>
        <location evidence="1">Cell inner membrane</location>
    </subcellularLocation>
</comment>
<keyword evidence="9" id="KW-1133">Transmembrane helix</keyword>
<dbReference type="Pfam" id="PF02801">
    <property type="entry name" value="Ketoacyl-synt_C"/>
    <property type="match status" value="1"/>
</dbReference>
<organism evidence="16 17">
    <name type="scientific">Guyparkeria halophila</name>
    <dbReference type="NCBI Taxonomy" id="47960"/>
    <lineage>
        <taxon>Bacteria</taxon>
        <taxon>Pseudomonadati</taxon>
        <taxon>Pseudomonadota</taxon>
        <taxon>Gammaproteobacteria</taxon>
        <taxon>Chromatiales</taxon>
        <taxon>Thioalkalibacteraceae</taxon>
        <taxon>Guyparkeria</taxon>
    </lineage>
</organism>
<dbReference type="GO" id="GO:0006633">
    <property type="term" value="P:fatty acid biosynthetic process"/>
    <property type="evidence" value="ECO:0007669"/>
    <property type="project" value="TreeGrafter"/>
</dbReference>
<evidence type="ECO:0000256" key="7">
    <source>
        <dbReference type="ARBA" id="ARBA00022679"/>
    </source>
</evidence>
<evidence type="ECO:0000313" key="16">
    <source>
        <dbReference type="EMBL" id="QGT78399.1"/>
    </source>
</evidence>
<accession>A0A6I6CWA6</accession>
<dbReference type="RefSeq" id="WP_156573797.1">
    <property type="nucleotide sequence ID" value="NZ_CP046415.1"/>
</dbReference>
<keyword evidence="7 14" id="KW-0808">Transferase</keyword>
<evidence type="ECO:0000256" key="11">
    <source>
        <dbReference type="ARBA" id="ARBA00037576"/>
    </source>
</evidence>
<evidence type="ECO:0000256" key="13">
    <source>
        <dbReference type="ARBA" id="ARBA00041756"/>
    </source>
</evidence>
<evidence type="ECO:0000259" key="15">
    <source>
        <dbReference type="PROSITE" id="PS52004"/>
    </source>
</evidence>
<sequence>MADPTGQQRVVVTGLSILDPLGGTTEAVFERALAGQSSVRPYPYGDEAVGGCTPAVFFDPIDFEARLGKATCRTTDPFARLAILAADEAWQHAQLPTPDETPNPRAGIHWGTALGGINTFENGYRAFWKEGRKRLSPMSVVMGMNNAAASQIGIRFRLGGVSVTHSVACASAAIAIGEAYQRIRDGEMDLMVAGGSDLPLGIGVLRAWDAMHMLAPGDDESAHRACRPFHPDRRGLVLAEGAATLVLESREHAERRGATILAELAGYGASNDANHVVRPDHRGQVRAIHAALNDAGLDPDAIGYINAHGTATTEGDAIEVHAIRESFGDQRAKRLPVSATKAVHGHAMGATGAIEAALTVLALQQGKLPPTAHLDQLDPTCDGVDLVRDAARSAPEIRAALSNSFAFGGSNAVLAFTRAED</sequence>
<keyword evidence="6" id="KW-0997">Cell inner membrane</keyword>
<comment type="function">
    <text evidence="11">Proposed to synthesize NOD factor fatty acyl chain. Involved in the synthesis of a highly unsaturated fatty acid moiety, which forms part of a lipo-oligosaccharide that is responsible for host specificity.</text>
</comment>
<keyword evidence="17" id="KW-1185">Reference proteome</keyword>
<evidence type="ECO:0000256" key="4">
    <source>
        <dbReference type="ARBA" id="ARBA00022458"/>
    </source>
</evidence>
<evidence type="ECO:0000256" key="10">
    <source>
        <dbReference type="ARBA" id="ARBA00023136"/>
    </source>
</evidence>
<keyword evidence="10" id="KW-0472">Membrane</keyword>
<dbReference type="CDD" id="cd00834">
    <property type="entry name" value="KAS_I_II"/>
    <property type="match status" value="1"/>
</dbReference>
<evidence type="ECO:0000256" key="2">
    <source>
        <dbReference type="ARBA" id="ARBA00005189"/>
    </source>
</evidence>
<dbReference type="AlphaFoldDB" id="A0A6I6CWA6"/>
<dbReference type="GO" id="GO:0005886">
    <property type="term" value="C:plasma membrane"/>
    <property type="evidence" value="ECO:0007669"/>
    <property type="project" value="UniProtKB-SubCell"/>
</dbReference>
<evidence type="ECO:0000313" key="17">
    <source>
        <dbReference type="Proteomes" id="UP000427716"/>
    </source>
</evidence>
<dbReference type="PANTHER" id="PTHR11712">
    <property type="entry name" value="POLYKETIDE SYNTHASE-RELATED"/>
    <property type="match status" value="1"/>
</dbReference>
<dbReference type="KEGG" id="ghl:GM160_05530"/>
<evidence type="ECO:0000256" key="3">
    <source>
        <dbReference type="ARBA" id="ARBA00008467"/>
    </source>
</evidence>
<dbReference type="SMART" id="SM00825">
    <property type="entry name" value="PKS_KS"/>
    <property type="match status" value="1"/>
</dbReference>
<comment type="similarity">
    <text evidence="3 14">Belongs to the thiolase-like superfamily. Beta-ketoacyl-ACP synthases family.</text>
</comment>
<dbReference type="InterPro" id="IPR020841">
    <property type="entry name" value="PKS_Beta-ketoAc_synthase_dom"/>
</dbReference>
<protein>
    <recommendedName>
        <fullName evidence="12">Nodulation protein E</fullName>
    </recommendedName>
    <alternativeName>
        <fullName evidence="13">Host-specificity of nodulation protein B</fullName>
    </alternativeName>
</protein>
<gene>
    <name evidence="16" type="ORF">GM160_05530</name>
</gene>